<dbReference type="AlphaFoldDB" id="U5D1E5"/>
<name>U5D1E5_AMBTC</name>
<keyword evidence="2" id="KW-1185">Reference proteome</keyword>
<dbReference type="Proteomes" id="UP000017836">
    <property type="component" value="Unassembled WGS sequence"/>
</dbReference>
<dbReference type="Gramene" id="ERN15222">
    <property type="protein sequence ID" value="ERN15222"/>
    <property type="gene ID" value="AMTR_s00056p00189410"/>
</dbReference>
<accession>U5D1E5</accession>
<dbReference type="HOGENOM" id="CLU_2641436_0_0_1"/>
<protein>
    <submittedName>
        <fullName evidence="1">Uncharacterized protein</fullName>
    </submittedName>
</protein>
<evidence type="ECO:0000313" key="1">
    <source>
        <dbReference type="EMBL" id="ERN15222.1"/>
    </source>
</evidence>
<dbReference type="EMBL" id="KI392510">
    <property type="protein sequence ID" value="ERN15222.1"/>
    <property type="molecule type" value="Genomic_DNA"/>
</dbReference>
<gene>
    <name evidence="1" type="ORF">AMTR_s00056p00189410</name>
</gene>
<proteinExistence type="predicted"/>
<organism evidence="1 2">
    <name type="scientific">Amborella trichopoda</name>
    <dbReference type="NCBI Taxonomy" id="13333"/>
    <lineage>
        <taxon>Eukaryota</taxon>
        <taxon>Viridiplantae</taxon>
        <taxon>Streptophyta</taxon>
        <taxon>Embryophyta</taxon>
        <taxon>Tracheophyta</taxon>
        <taxon>Spermatophyta</taxon>
        <taxon>Magnoliopsida</taxon>
        <taxon>Amborellales</taxon>
        <taxon>Amborellaceae</taxon>
        <taxon>Amborella</taxon>
    </lineage>
</organism>
<sequence length="77" mass="8816">MGGSECSSTCESEWTMYLDKSLAKPIPQTLKTWDDRPKTWSFVERDEQEEDASLFMVSDGYLRPPYTTSSLFPASPR</sequence>
<evidence type="ECO:0000313" key="2">
    <source>
        <dbReference type="Proteomes" id="UP000017836"/>
    </source>
</evidence>
<reference evidence="2" key="1">
    <citation type="journal article" date="2013" name="Science">
        <title>The Amborella genome and the evolution of flowering plants.</title>
        <authorList>
            <consortium name="Amborella Genome Project"/>
        </authorList>
    </citation>
    <scope>NUCLEOTIDE SEQUENCE [LARGE SCALE GENOMIC DNA]</scope>
</reference>